<dbReference type="AlphaFoldDB" id="A0A5B7IR79"/>
<comment type="caution">
    <text evidence="2">The sequence shown here is derived from an EMBL/GenBank/DDBJ whole genome shotgun (WGS) entry which is preliminary data.</text>
</comment>
<evidence type="ECO:0000313" key="2">
    <source>
        <dbReference type="EMBL" id="MPC86342.1"/>
    </source>
</evidence>
<proteinExistence type="predicted"/>
<organism evidence="2 3">
    <name type="scientific">Portunus trituberculatus</name>
    <name type="common">Swimming crab</name>
    <name type="synonym">Neptunus trituberculatus</name>
    <dbReference type="NCBI Taxonomy" id="210409"/>
    <lineage>
        <taxon>Eukaryota</taxon>
        <taxon>Metazoa</taxon>
        <taxon>Ecdysozoa</taxon>
        <taxon>Arthropoda</taxon>
        <taxon>Crustacea</taxon>
        <taxon>Multicrustacea</taxon>
        <taxon>Malacostraca</taxon>
        <taxon>Eumalacostraca</taxon>
        <taxon>Eucarida</taxon>
        <taxon>Decapoda</taxon>
        <taxon>Pleocyemata</taxon>
        <taxon>Brachyura</taxon>
        <taxon>Eubrachyura</taxon>
        <taxon>Portunoidea</taxon>
        <taxon>Portunidae</taxon>
        <taxon>Portuninae</taxon>
        <taxon>Portunus</taxon>
    </lineage>
</organism>
<dbReference type="Proteomes" id="UP000324222">
    <property type="component" value="Unassembled WGS sequence"/>
</dbReference>
<sequence length="84" mass="9551">MVVSTSRERSGRRNGALFPYCPSASKTPVATHQHPEGPRQEVPRMLMYKIHNIELGKQLGREEVVGSCGMVEVEEEELRVEKMR</sequence>
<feature type="region of interest" description="Disordered" evidence="1">
    <location>
        <begin position="1"/>
        <end position="41"/>
    </location>
</feature>
<reference evidence="2 3" key="1">
    <citation type="submission" date="2019-05" db="EMBL/GenBank/DDBJ databases">
        <title>Another draft genome of Portunus trituberculatus and its Hox gene families provides insights of decapod evolution.</title>
        <authorList>
            <person name="Jeong J.-H."/>
            <person name="Song I."/>
            <person name="Kim S."/>
            <person name="Choi T."/>
            <person name="Kim D."/>
            <person name="Ryu S."/>
            <person name="Kim W."/>
        </authorList>
    </citation>
    <scope>NUCLEOTIDE SEQUENCE [LARGE SCALE GENOMIC DNA]</scope>
    <source>
        <tissue evidence="2">Muscle</tissue>
    </source>
</reference>
<feature type="compositionally biased region" description="Basic and acidic residues" evidence="1">
    <location>
        <begin position="1"/>
        <end position="11"/>
    </location>
</feature>
<name>A0A5B7IR79_PORTR</name>
<keyword evidence="3" id="KW-1185">Reference proteome</keyword>
<protein>
    <submittedName>
        <fullName evidence="2">Uncharacterized protein</fullName>
    </submittedName>
</protein>
<evidence type="ECO:0000256" key="1">
    <source>
        <dbReference type="SAM" id="MobiDB-lite"/>
    </source>
</evidence>
<dbReference type="EMBL" id="VSRR010071160">
    <property type="protein sequence ID" value="MPC86342.1"/>
    <property type="molecule type" value="Genomic_DNA"/>
</dbReference>
<gene>
    <name evidence="2" type="ORF">E2C01_081165</name>
</gene>
<accession>A0A5B7IR79</accession>
<evidence type="ECO:0000313" key="3">
    <source>
        <dbReference type="Proteomes" id="UP000324222"/>
    </source>
</evidence>